<dbReference type="Gene3D" id="2.60.40.4270">
    <property type="entry name" value="Listeria-Bacteroides repeat domain"/>
    <property type="match status" value="1"/>
</dbReference>
<dbReference type="PANTHER" id="PTHR22872">
    <property type="entry name" value="BTK-BINDING PROTEIN-RELATED"/>
    <property type="match status" value="1"/>
</dbReference>
<feature type="compositionally biased region" description="Polar residues" evidence="3">
    <location>
        <begin position="462"/>
        <end position="474"/>
    </location>
</feature>
<dbReference type="InterPro" id="IPR000408">
    <property type="entry name" value="Reg_chr_condens"/>
</dbReference>
<dbReference type="PRINTS" id="PR00633">
    <property type="entry name" value="RCCNDNSATION"/>
</dbReference>
<dbReference type="EMBL" id="AP026800">
    <property type="protein sequence ID" value="BDR54270.1"/>
    <property type="molecule type" value="Genomic_DNA"/>
</dbReference>
<proteinExistence type="predicted"/>
<dbReference type="Pfam" id="PF13540">
    <property type="entry name" value="RCC1_2"/>
    <property type="match status" value="1"/>
</dbReference>
<dbReference type="InterPro" id="IPR009091">
    <property type="entry name" value="RCC1/BLIP-II"/>
</dbReference>
<dbReference type="InterPro" id="IPR013378">
    <property type="entry name" value="InlB-like_B-rpt"/>
</dbReference>
<dbReference type="Gene3D" id="2.130.10.30">
    <property type="entry name" value="Regulator of chromosome condensation 1/beta-lactamase-inhibitor protein II"/>
    <property type="match status" value="3"/>
</dbReference>
<evidence type="ECO:0000313" key="6">
    <source>
        <dbReference type="Proteomes" id="UP001321748"/>
    </source>
</evidence>
<dbReference type="InterPro" id="IPR042229">
    <property type="entry name" value="Listeria/Bacterioides_rpt_sf"/>
</dbReference>
<gene>
    <name evidence="5" type="ORF">KIMH_03810</name>
</gene>
<dbReference type="Pfam" id="PF09479">
    <property type="entry name" value="Flg_new"/>
    <property type="match status" value="1"/>
</dbReference>
<dbReference type="Pfam" id="PF25390">
    <property type="entry name" value="WD40_RLD"/>
    <property type="match status" value="1"/>
</dbReference>
<name>A0ABN6SE02_9BIFI</name>
<dbReference type="InterPro" id="IPR058923">
    <property type="entry name" value="RCC1-like_dom"/>
</dbReference>
<dbReference type="PANTHER" id="PTHR22872:SF2">
    <property type="entry name" value="INHIBITOR OF BRUTON TYROSINE KINASE"/>
    <property type="match status" value="1"/>
</dbReference>
<dbReference type="PROSITE" id="PS50012">
    <property type="entry name" value="RCC1_3"/>
    <property type="match status" value="8"/>
</dbReference>
<comment type="subcellular location">
    <subcellularLocation>
        <location evidence="1">Cell envelope</location>
    </subcellularLocation>
</comment>
<evidence type="ECO:0000313" key="5">
    <source>
        <dbReference type="EMBL" id="BDR54270.1"/>
    </source>
</evidence>
<organism evidence="5 6">
    <name type="scientific">Bombiscardovia apis</name>
    <dbReference type="NCBI Taxonomy" id="2932182"/>
    <lineage>
        <taxon>Bacteria</taxon>
        <taxon>Bacillati</taxon>
        <taxon>Actinomycetota</taxon>
        <taxon>Actinomycetes</taxon>
        <taxon>Bifidobacteriales</taxon>
        <taxon>Bifidobacteriaceae</taxon>
        <taxon>Bombiscardovia</taxon>
    </lineage>
</organism>
<evidence type="ECO:0000259" key="4">
    <source>
        <dbReference type="Pfam" id="PF25390"/>
    </source>
</evidence>
<sequence length="724" mass="76344">MPKGVKFTRIAAKNWSSFAIGDDGNTYAWGLNNYGQLGVGDTTMRTIPTRVGGAIGIDKVTIDGVVASGVKDATTYAWSGKTPAGTPGTTVDIKVDWSLVGLGVQPSETYQLYYLDLYTVKFDLGGAPGTAPPDQQREEDSGKTLDWPTTPVWEHHWFTGWYTDTGEPWDFSQPVTSSMTLTAGWEEYAFKLYPAHSPSQGGVSLSVSAPVAPHTITYSSLSAGQDYTLAIGSDGNAYSWGSNQHGRLGSGSADMQAHPSPSRVHLPDTVRVLQVAAGSSHALALGSDHHVYAWGANTQGQVGNGTSTDQNTPIDLTNTGRLPSTIMQLAAGDDYSLALTRDGHLYTWGSNQYGTLATTTNAGTTTPNSLPTDVSAAGSLPTTIRSISAGSRHALAVSSDRHAYSWGANEYGQLGTNTNLGTDTAQPSPVDLTTTGALPATIAQVTAGSTHSLALSQDQHTYSWGDNQHGQLGDSTTTSRSTPTDLSAAGFLPSSISQLAAGEHTSIALTTNGHVHTWGVNTSGQLGNNNTGVTQATRPLDITTINALPTMTRITAGRNHTSAITNSRQVYSWGANTAGQLGQGSSDTNQHSQPTQAQATQALTVTALTIGTTNTPDTPHWDTASNTWQATSPAGNPGQTTSTIHWKLGTYDQPNYILPFTYHYTLPSAGTIPLQRISGSLALTLTLSASLAFTANMIHRRKRNNHIPTKQNTKTTCLGEAAPR</sequence>
<dbReference type="Proteomes" id="UP001321748">
    <property type="component" value="Chromosome"/>
</dbReference>
<keyword evidence="2" id="KW-0677">Repeat</keyword>
<accession>A0ABN6SE02</accession>
<dbReference type="Pfam" id="PF00415">
    <property type="entry name" value="RCC1"/>
    <property type="match status" value="1"/>
</dbReference>
<evidence type="ECO:0000256" key="1">
    <source>
        <dbReference type="ARBA" id="ARBA00004196"/>
    </source>
</evidence>
<feature type="region of interest" description="Disordered" evidence="3">
    <location>
        <begin position="462"/>
        <end position="483"/>
    </location>
</feature>
<evidence type="ECO:0000256" key="3">
    <source>
        <dbReference type="SAM" id="MobiDB-lite"/>
    </source>
</evidence>
<dbReference type="PROSITE" id="PS00626">
    <property type="entry name" value="RCC1_2"/>
    <property type="match status" value="2"/>
</dbReference>
<reference evidence="5 6" key="1">
    <citation type="journal article" date="2023" name="Microbiol. Spectr.">
        <title>Symbiosis of Carpenter Bees with Uncharacterized Lactic Acid Bacteria Showing NAD Auxotrophy.</title>
        <authorList>
            <person name="Kawasaki S."/>
            <person name="Ozawa K."/>
            <person name="Mori T."/>
            <person name="Yamamoto A."/>
            <person name="Ito M."/>
            <person name="Ohkuma M."/>
            <person name="Sakamoto M."/>
            <person name="Matsutani M."/>
        </authorList>
    </citation>
    <scope>NUCLEOTIDE SEQUENCE [LARGE SCALE GENOMIC DNA]</scope>
    <source>
        <strain evidence="5 6">KimH</strain>
    </source>
</reference>
<evidence type="ECO:0000256" key="2">
    <source>
        <dbReference type="ARBA" id="ARBA00022737"/>
    </source>
</evidence>
<dbReference type="SUPFAM" id="SSF50985">
    <property type="entry name" value="RCC1/BLIP-II"/>
    <property type="match status" value="1"/>
</dbReference>
<feature type="domain" description="RCC1-like" evidence="4">
    <location>
        <begin position="261"/>
        <end position="611"/>
    </location>
</feature>
<protein>
    <recommendedName>
        <fullName evidence="4">RCC1-like domain-containing protein</fullName>
    </recommendedName>
</protein>
<keyword evidence="6" id="KW-1185">Reference proteome</keyword>
<dbReference type="InterPro" id="IPR051625">
    <property type="entry name" value="Signaling_Regulatory_Domain"/>
</dbReference>